<protein>
    <submittedName>
        <fullName evidence="1">Uncharacterized protein</fullName>
    </submittedName>
</protein>
<proteinExistence type="predicted"/>
<feature type="non-terminal residue" evidence="1">
    <location>
        <position position="102"/>
    </location>
</feature>
<sequence>MDIQSFKDILSLSNKVNSKELEIETSIFNKLISELNKFSDLYNKLKAQLPYHINLLDLLQERANENAHSRILEHLLKQNSDKGFEICQSFITYIAIRNESFS</sequence>
<dbReference type="EMBL" id="SNRY01001882">
    <property type="protein sequence ID" value="KAA6328069.1"/>
    <property type="molecule type" value="Genomic_DNA"/>
</dbReference>
<name>A0A5J4R2Y0_9ZZZZ</name>
<comment type="caution">
    <text evidence="1">The sequence shown here is derived from an EMBL/GenBank/DDBJ whole genome shotgun (WGS) entry which is preliminary data.</text>
</comment>
<gene>
    <name evidence="1" type="ORF">EZS27_023001</name>
</gene>
<dbReference type="AlphaFoldDB" id="A0A5J4R2Y0"/>
<accession>A0A5J4R2Y0</accession>
<reference evidence="1" key="1">
    <citation type="submission" date="2019-03" db="EMBL/GenBank/DDBJ databases">
        <title>Single cell metagenomics reveals metabolic interactions within the superorganism composed of flagellate Streblomastix strix and complex community of Bacteroidetes bacteria on its surface.</title>
        <authorList>
            <person name="Treitli S.C."/>
            <person name="Kolisko M."/>
            <person name="Husnik F."/>
            <person name="Keeling P."/>
            <person name="Hampl V."/>
        </authorList>
    </citation>
    <scope>NUCLEOTIDE SEQUENCE</scope>
    <source>
        <strain evidence="1">STM</strain>
    </source>
</reference>
<evidence type="ECO:0000313" key="1">
    <source>
        <dbReference type="EMBL" id="KAA6328069.1"/>
    </source>
</evidence>
<organism evidence="1">
    <name type="scientific">termite gut metagenome</name>
    <dbReference type="NCBI Taxonomy" id="433724"/>
    <lineage>
        <taxon>unclassified sequences</taxon>
        <taxon>metagenomes</taxon>
        <taxon>organismal metagenomes</taxon>
    </lineage>
</organism>